<comment type="subcellular location">
    <subcellularLocation>
        <location evidence="1">Mitochondrion</location>
    </subcellularLocation>
</comment>
<dbReference type="AlphaFoldDB" id="A0A9P8K3Y0"/>
<evidence type="ECO:0000313" key="7">
    <source>
        <dbReference type="EMBL" id="KAH0210991.1"/>
    </source>
</evidence>
<reference evidence="7" key="1">
    <citation type="journal article" date="2021" name="J Fungi (Basel)">
        <title>Virulence traits and population genomics of the black yeast Aureobasidium melanogenum.</title>
        <authorList>
            <person name="Cernosa A."/>
            <person name="Sun X."/>
            <person name="Gostincar C."/>
            <person name="Fang C."/>
            <person name="Gunde-Cimerman N."/>
            <person name="Song Z."/>
        </authorList>
    </citation>
    <scope>NUCLEOTIDE SEQUENCE</scope>
    <source>
        <strain evidence="7">EXF-8016</strain>
    </source>
</reference>
<dbReference type="InterPro" id="IPR011009">
    <property type="entry name" value="Kinase-like_dom_sf"/>
</dbReference>
<keyword evidence="4" id="KW-0809">Transit peptide</keyword>
<comment type="similarity">
    <text evidence="2">Belongs to the AIM9 family.</text>
</comment>
<comment type="caution">
    <text evidence="7">The sequence shown here is derived from an EMBL/GenBank/DDBJ whole genome shotgun (WGS) entry which is preliminary data.</text>
</comment>
<dbReference type="InterPro" id="IPR051035">
    <property type="entry name" value="Mito_inheritance_9"/>
</dbReference>
<evidence type="ECO:0000256" key="1">
    <source>
        <dbReference type="ARBA" id="ARBA00004173"/>
    </source>
</evidence>
<evidence type="ECO:0000313" key="8">
    <source>
        <dbReference type="Proteomes" id="UP000767238"/>
    </source>
</evidence>
<dbReference type="SUPFAM" id="SSF56112">
    <property type="entry name" value="Protein kinase-like (PK-like)"/>
    <property type="match status" value="1"/>
</dbReference>
<dbReference type="GO" id="GO:0005739">
    <property type="term" value="C:mitochondrion"/>
    <property type="evidence" value="ECO:0007669"/>
    <property type="project" value="UniProtKB-SubCell"/>
</dbReference>
<dbReference type="PANTHER" id="PTHR36091">
    <property type="entry name" value="ALTERED INHERITANCE OF MITOCHONDRIA PROTEIN 9, MITOCHONDRIAL"/>
    <property type="match status" value="1"/>
</dbReference>
<evidence type="ECO:0000256" key="3">
    <source>
        <dbReference type="ARBA" id="ARBA00016197"/>
    </source>
</evidence>
<gene>
    <name evidence="7" type="ORF">KCV03_g9875</name>
</gene>
<feature type="non-terminal residue" evidence="7">
    <location>
        <position position="225"/>
    </location>
</feature>
<organism evidence="7 8">
    <name type="scientific">Aureobasidium melanogenum</name>
    <name type="common">Aureobasidium pullulans var. melanogenum</name>
    <dbReference type="NCBI Taxonomy" id="46634"/>
    <lineage>
        <taxon>Eukaryota</taxon>
        <taxon>Fungi</taxon>
        <taxon>Dikarya</taxon>
        <taxon>Ascomycota</taxon>
        <taxon>Pezizomycotina</taxon>
        <taxon>Dothideomycetes</taxon>
        <taxon>Dothideomycetidae</taxon>
        <taxon>Dothideales</taxon>
        <taxon>Saccotheciaceae</taxon>
        <taxon>Aureobasidium</taxon>
    </lineage>
</organism>
<dbReference type="EMBL" id="JAHFYH010000150">
    <property type="protein sequence ID" value="KAH0210991.1"/>
    <property type="molecule type" value="Genomic_DNA"/>
</dbReference>
<dbReference type="Gene3D" id="3.90.1200.10">
    <property type="match status" value="1"/>
</dbReference>
<dbReference type="OrthoDB" id="2831558at2759"/>
<dbReference type="Proteomes" id="UP000767238">
    <property type="component" value="Unassembled WGS sequence"/>
</dbReference>
<accession>A0A9P8K3Y0</accession>
<keyword evidence="5" id="KW-0496">Mitochondrion</keyword>
<evidence type="ECO:0000256" key="5">
    <source>
        <dbReference type="ARBA" id="ARBA00023128"/>
    </source>
</evidence>
<evidence type="ECO:0000256" key="2">
    <source>
        <dbReference type="ARBA" id="ARBA00005543"/>
    </source>
</evidence>
<protein>
    <recommendedName>
        <fullName evidence="3">Altered inheritance of mitochondria protein 9, mitochondrial</fullName>
    </recommendedName>
    <alternativeName>
        <fullName evidence="6">Found in mitochondrial proteome protein 29</fullName>
    </alternativeName>
</protein>
<reference evidence="7" key="2">
    <citation type="submission" date="2021-08" db="EMBL/GenBank/DDBJ databases">
        <authorList>
            <person name="Gostincar C."/>
            <person name="Sun X."/>
            <person name="Song Z."/>
            <person name="Gunde-Cimerman N."/>
        </authorList>
    </citation>
    <scope>NUCLEOTIDE SEQUENCE</scope>
    <source>
        <strain evidence="7">EXF-8016</strain>
    </source>
</reference>
<dbReference type="PANTHER" id="PTHR36091:SF1">
    <property type="entry name" value="ALTERED INHERITANCE OF MITOCHONDRIA PROTEIN 9, MITOCHONDRIAL"/>
    <property type="match status" value="1"/>
</dbReference>
<evidence type="ECO:0000256" key="4">
    <source>
        <dbReference type="ARBA" id="ARBA00022946"/>
    </source>
</evidence>
<name>A0A9P8K3Y0_AURME</name>
<evidence type="ECO:0000256" key="6">
    <source>
        <dbReference type="ARBA" id="ARBA00031849"/>
    </source>
</evidence>
<proteinExistence type="inferred from homology"/>
<sequence>MHPDLHLHNIFVDPDDPTTMTAFIDWQGTSIEPAFEHAGMVLDLETTHLHFPGKRNSEGDSHRVLERVYDAFVRAYIPRLAAVRTIDDDLLRLFRYCHRTWVDGITVLRDELINLSTRWEEFGLPSPCPYTPPSGRALQDHEKDHRSFLQALELKESLTDQLQTTNDGWIQSELWDETQENHKNAFMTLLEAISQPDSDQSWYWMDQTSSDLGTGPPVLIWELVQ</sequence>